<proteinExistence type="predicted"/>
<keyword evidence="1" id="KW-0812">Transmembrane</keyword>
<dbReference type="EMBL" id="CAJNOM010000045">
    <property type="protein sequence ID" value="CAF0906139.1"/>
    <property type="molecule type" value="Genomic_DNA"/>
</dbReference>
<name>A0A813R2V2_9BILA</name>
<reference evidence="2" key="1">
    <citation type="submission" date="2021-02" db="EMBL/GenBank/DDBJ databases">
        <authorList>
            <person name="Nowell W R."/>
        </authorList>
    </citation>
    <scope>NUCLEOTIDE SEQUENCE</scope>
</reference>
<comment type="caution">
    <text evidence="2">The sequence shown here is derived from an EMBL/GenBank/DDBJ whole genome shotgun (WGS) entry which is preliminary data.</text>
</comment>
<dbReference type="Proteomes" id="UP000663832">
    <property type="component" value="Unassembled WGS sequence"/>
</dbReference>
<feature type="transmembrane region" description="Helical" evidence="1">
    <location>
        <begin position="207"/>
        <end position="229"/>
    </location>
</feature>
<gene>
    <name evidence="2" type="ORF">BJG266_LOCUS3801</name>
    <name evidence="4" type="ORF">QVE165_LOCUS21117</name>
    <name evidence="3" type="ORF">QVE165_LOCUS9746</name>
</gene>
<protein>
    <submittedName>
        <fullName evidence="2">Uncharacterized protein</fullName>
    </submittedName>
</protein>
<organism evidence="2 6">
    <name type="scientific">Adineta steineri</name>
    <dbReference type="NCBI Taxonomy" id="433720"/>
    <lineage>
        <taxon>Eukaryota</taxon>
        <taxon>Metazoa</taxon>
        <taxon>Spiralia</taxon>
        <taxon>Gnathifera</taxon>
        <taxon>Rotifera</taxon>
        <taxon>Eurotatoria</taxon>
        <taxon>Bdelloidea</taxon>
        <taxon>Adinetida</taxon>
        <taxon>Adinetidae</taxon>
        <taxon>Adineta</taxon>
    </lineage>
</organism>
<evidence type="ECO:0000313" key="3">
    <source>
        <dbReference type="EMBL" id="CAF0906139.1"/>
    </source>
</evidence>
<dbReference type="EMBL" id="CAJNOI010000009">
    <property type="protein sequence ID" value="CAF0775209.1"/>
    <property type="molecule type" value="Genomic_DNA"/>
</dbReference>
<dbReference type="EMBL" id="CAJNOM010000135">
    <property type="protein sequence ID" value="CAF1115963.1"/>
    <property type="molecule type" value="Genomic_DNA"/>
</dbReference>
<sequence>MSANFFGYQYKQRYLVPLRQPFHKYDSSSNERLCMIQLDRPRTKSILSYYDNDETENENKLLKSKWIFVRQRLPEILALSSSYRPANLQTQLTLLVGMMNRQTKNINNDHDYNLSHIPSNVTIDIGGRRRLIYLKRIPPDQMIHVDLDQLSFSLPTRQLILAISRGNAYQTASKYCPPAITDLLINLSQTKIVNDGRKYKRALYKMLIGKIIFFIIFIFISGMMFTLVISTTNTLFKLNSFNYTNPTLLVTNVSLHTETE</sequence>
<dbReference type="AlphaFoldDB" id="A0A813R2V2"/>
<accession>A0A813R2V2</accession>
<dbReference type="Proteomes" id="UP000663877">
    <property type="component" value="Unassembled WGS sequence"/>
</dbReference>
<evidence type="ECO:0000313" key="6">
    <source>
        <dbReference type="Proteomes" id="UP000663877"/>
    </source>
</evidence>
<dbReference type="OrthoDB" id="10039069at2759"/>
<evidence type="ECO:0000313" key="4">
    <source>
        <dbReference type="EMBL" id="CAF1115963.1"/>
    </source>
</evidence>
<keyword evidence="5" id="KW-1185">Reference proteome</keyword>
<evidence type="ECO:0000313" key="2">
    <source>
        <dbReference type="EMBL" id="CAF0775209.1"/>
    </source>
</evidence>
<evidence type="ECO:0000256" key="1">
    <source>
        <dbReference type="SAM" id="Phobius"/>
    </source>
</evidence>
<keyword evidence="1" id="KW-1133">Transmembrane helix</keyword>
<evidence type="ECO:0000313" key="5">
    <source>
        <dbReference type="Proteomes" id="UP000663832"/>
    </source>
</evidence>
<keyword evidence="1" id="KW-0472">Membrane</keyword>